<accession>A0ABV2Q953</accession>
<name>A0ABV2Q953_9BURK</name>
<organism evidence="1 2">
    <name type="scientific">Ottowia thiooxydans</name>
    <dbReference type="NCBI Taxonomy" id="219182"/>
    <lineage>
        <taxon>Bacteria</taxon>
        <taxon>Pseudomonadati</taxon>
        <taxon>Pseudomonadota</taxon>
        <taxon>Betaproteobacteria</taxon>
        <taxon>Burkholderiales</taxon>
        <taxon>Comamonadaceae</taxon>
        <taxon>Ottowia</taxon>
    </lineage>
</organism>
<dbReference type="Proteomes" id="UP001549320">
    <property type="component" value="Unassembled WGS sequence"/>
</dbReference>
<protein>
    <submittedName>
        <fullName evidence="1">Uncharacterized protein</fullName>
    </submittedName>
</protein>
<sequence length="37" mass="4286">MRPFIPSARINPLGINLTQPAERAPLQKILLWFILRT</sequence>
<keyword evidence="2" id="KW-1185">Reference proteome</keyword>
<proteinExistence type="predicted"/>
<dbReference type="EMBL" id="JBEPSH010000004">
    <property type="protein sequence ID" value="MET4577077.1"/>
    <property type="molecule type" value="Genomic_DNA"/>
</dbReference>
<reference evidence="1 2" key="1">
    <citation type="submission" date="2024-06" db="EMBL/GenBank/DDBJ databases">
        <title>Sorghum-associated microbial communities from plants grown in Nebraska, USA.</title>
        <authorList>
            <person name="Schachtman D."/>
        </authorList>
    </citation>
    <scope>NUCLEOTIDE SEQUENCE [LARGE SCALE GENOMIC DNA]</scope>
    <source>
        <strain evidence="1 2">2709</strain>
    </source>
</reference>
<evidence type="ECO:0000313" key="2">
    <source>
        <dbReference type="Proteomes" id="UP001549320"/>
    </source>
</evidence>
<evidence type="ECO:0000313" key="1">
    <source>
        <dbReference type="EMBL" id="MET4577077.1"/>
    </source>
</evidence>
<comment type="caution">
    <text evidence="1">The sequence shown here is derived from an EMBL/GenBank/DDBJ whole genome shotgun (WGS) entry which is preliminary data.</text>
</comment>
<gene>
    <name evidence="1" type="ORF">ABIE13_002188</name>
</gene>